<sequence length="125" mass="13614">MAGSHPPFRRRHRLHRRRWPVNRVATGVSAALLALAGPVWSDSSAPDPAALSRLVHQDCGSCHGLTLKGGLGPDLRAETLQHYDADVLKSVILDGIPGTPMPPWRPLLTEAEAEWIAQYLLKGSQ</sequence>
<accession>A0ABS6NCC4</accession>
<dbReference type="InterPro" id="IPR009056">
    <property type="entry name" value="Cyt_c-like_dom"/>
</dbReference>
<dbReference type="Proteomes" id="UP001166293">
    <property type="component" value="Unassembled WGS sequence"/>
</dbReference>
<evidence type="ECO:0000313" key="5">
    <source>
        <dbReference type="EMBL" id="MBV2361643.1"/>
    </source>
</evidence>
<evidence type="ECO:0000313" key="6">
    <source>
        <dbReference type="Proteomes" id="UP001166293"/>
    </source>
</evidence>
<proteinExistence type="predicted"/>
<evidence type="ECO:0000256" key="3">
    <source>
        <dbReference type="PROSITE-ProRule" id="PRU00433"/>
    </source>
</evidence>
<dbReference type="Pfam" id="PF13442">
    <property type="entry name" value="Cytochrome_CBB3"/>
    <property type="match status" value="1"/>
</dbReference>
<organism evidence="5 6">
    <name type="scientific">Thalassococcus arenae</name>
    <dbReference type="NCBI Taxonomy" id="2851652"/>
    <lineage>
        <taxon>Bacteria</taxon>
        <taxon>Pseudomonadati</taxon>
        <taxon>Pseudomonadota</taxon>
        <taxon>Alphaproteobacteria</taxon>
        <taxon>Rhodobacterales</taxon>
        <taxon>Roseobacteraceae</taxon>
        <taxon>Thalassococcus</taxon>
    </lineage>
</organism>
<gene>
    <name evidence="5" type="ORF">KUH32_17900</name>
</gene>
<reference evidence="5" key="1">
    <citation type="submission" date="2021-06" db="EMBL/GenBank/DDBJ databases">
        <title>Thalassococcus sp. CAU 1522 isolated from sea sand, Republic of Korea.</title>
        <authorList>
            <person name="Kim W."/>
        </authorList>
    </citation>
    <scope>NUCLEOTIDE SEQUENCE</scope>
    <source>
        <strain evidence="5">CAU 1522</strain>
    </source>
</reference>
<keyword evidence="1 3" id="KW-0479">Metal-binding</keyword>
<name>A0ABS6NCC4_9RHOB</name>
<protein>
    <submittedName>
        <fullName evidence="5">Cytochrome c</fullName>
    </submittedName>
</protein>
<keyword evidence="6" id="KW-1185">Reference proteome</keyword>
<evidence type="ECO:0000256" key="2">
    <source>
        <dbReference type="ARBA" id="ARBA00023004"/>
    </source>
</evidence>
<dbReference type="EMBL" id="JAHRWL010000003">
    <property type="protein sequence ID" value="MBV2361643.1"/>
    <property type="molecule type" value="Genomic_DNA"/>
</dbReference>
<evidence type="ECO:0000259" key="4">
    <source>
        <dbReference type="PROSITE" id="PS51007"/>
    </source>
</evidence>
<feature type="domain" description="Cytochrome c" evidence="4">
    <location>
        <begin position="46"/>
        <end position="124"/>
    </location>
</feature>
<dbReference type="PROSITE" id="PS51007">
    <property type="entry name" value="CYTC"/>
    <property type="match status" value="1"/>
</dbReference>
<keyword evidence="3" id="KW-0349">Heme</keyword>
<comment type="caution">
    <text evidence="5">The sequence shown here is derived from an EMBL/GenBank/DDBJ whole genome shotgun (WGS) entry which is preliminary data.</text>
</comment>
<evidence type="ECO:0000256" key="1">
    <source>
        <dbReference type="ARBA" id="ARBA00022723"/>
    </source>
</evidence>
<keyword evidence="2 3" id="KW-0408">Iron</keyword>